<reference evidence="3" key="1">
    <citation type="submission" date="2023-07" db="EMBL/GenBank/DDBJ databases">
        <title>Sequencing the genomes of 1000 actinobacteria strains.</title>
        <authorList>
            <person name="Klenk H.-P."/>
        </authorList>
    </citation>
    <scope>NUCLEOTIDE SEQUENCE</scope>
    <source>
        <strain evidence="3">DSM 44707</strain>
    </source>
</reference>
<organism evidence="3 4">
    <name type="scientific">Catenuloplanes atrovinosus</name>
    <dbReference type="NCBI Taxonomy" id="137266"/>
    <lineage>
        <taxon>Bacteria</taxon>
        <taxon>Bacillati</taxon>
        <taxon>Actinomycetota</taxon>
        <taxon>Actinomycetes</taxon>
        <taxon>Micromonosporales</taxon>
        <taxon>Micromonosporaceae</taxon>
        <taxon>Catenuloplanes</taxon>
    </lineage>
</organism>
<evidence type="ECO:0000256" key="2">
    <source>
        <dbReference type="SAM" id="Phobius"/>
    </source>
</evidence>
<keyword evidence="2" id="KW-0812">Transmembrane</keyword>
<accession>A0AAE4C6K3</accession>
<name>A0AAE4C6K3_9ACTN</name>
<evidence type="ECO:0000313" key="3">
    <source>
        <dbReference type="EMBL" id="MDR7273596.1"/>
    </source>
</evidence>
<proteinExistence type="predicted"/>
<keyword evidence="4" id="KW-1185">Reference proteome</keyword>
<evidence type="ECO:0000256" key="1">
    <source>
        <dbReference type="SAM" id="MobiDB-lite"/>
    </source>
</evidence>
<keyword evidence="2" id="KW-1133">Transmembrane helix</keyword>
<protein>
    <submittedName>
        <fullName evidence="3">Uncharacterized protein</fullName>
    </submittedName>
</protein>
<dbReference type="EMBL" id="JAVDYB010000001">
    <property type="protein sequence ID" value="MDR7273596.1"/>
    <property type="molecule type" value="Genomic_DNA"/>
</dbReference>
<comment type="caution">
    <text evidence="3">The sequence shown here is derived from an EMBL/GenBank/DDBJ whole genome shotgun (WGS) entry which is preliminary data.</text>
</comment>
<dbReference type="AlphaFoldDB" id="A0AAE4C6K3"/>
<keyword evidence="2" id="KW-0472">Membrane</keyword>
<feature type="region of interest" description="Disordered" evidence="1">
    <location>
        <begin position="59"/>
        <end position="87"/>
    </location>
</feature>
<gene>
    <name evidence="3" type="ORF">J2S41_000374</name>
</gene>
<dbReference type="Proteomes" id="UP001183643">
    <property type="component" value="Unassembled WGS sequence"/>
</dbReference>
<feature type="transmembrane region" description="Helical" evidence="2">
    <location>
        <begin position="30"/>
        <end position="48"/>
    </location>
</feature>
<sequence>MGPELVGDTGFEPVTSSVSTRYRSWRELGVLLYVLVTTLVAVGLRWSAGADFARPSPGILPDAAQPASPRGTHPSLRASRRAGSAIPGPCPRPNSFVCLCGRGRSLLPPAEARFTVWLGVRVWYPIGCASGSSPGGHPRVPGSRGSAPAAGGVLRVVGPEALPAGGKVLRVAGCSYFQAGRPPTISCLARSPVMSSATVAGLRCVPRGSRVPAAARRSRRREAGGVARSHACGPLAGRLEDVQKVLTVC</sequence>
<evidence type="ECO:0000313" key="4">
    <source>
        <dbReference type="Proteomes" id="UP001183643"/>
    </source>
</evidence>